<dbReference type="InterPro" id="IPR049730">
    <property type="entry name" value="SNF2/RAD54-like_C"/>
</dbReference>
<keyword evidence="1" id="KW-0378">Hydrolase</keyword>
<dbReference type="PANTHER" id="PTHR45766">
    <property type="entry name" value="DNA ANNEALING HELICASE AND ENDONUCLEASE ZRANB3 FAMILY MEMBER"/>
    <property type="match status" value="1"/>
</dbReference>
<gene>
    <name evidence="3" type="ORF">K8V32_14330</name>
</gene>
<dbReference type="SUPFAM" id="SSF52540">
    <property type="entry name" value="P-loop containing nucleoside triphosphate hydrolases"/>
    <property type="match status" value="1"/>
</dbReference>
<keyword evidence="3" id="KW-0067">ATP-binding</keyword>
<accession>A0A921FR19</accession>
<dbReference type="GO" id="GO:0006281">
    <property type="term" value="P:DNA repair"/>
    <property type="evidence" value="ECO:0007669"/>
    <property type="project" value="TreeGrafter"/>
</dbReference>
<dbReference type="PROSITE" id="PS51194">
    <property type="entry name" value="HELICASE_CTER"/>
    <property type="match status" value="1"/>
</dbReference>
<evidence type="ECO:0000259" key="2">
    <source>
        <dbReference type="PROSITE" id="PS51194"/>
    </source>
</evidence>
<dbReference type="GO" id="GO:0016787">
    <property type="term" value="F:hydrolase activity"/>
    <property type="evidence" value="ECO:0007669"/>
    <property type="project" value="UniProtKB-KW"/>
</dbReference>
<reference evidence="3" key="1">
    <citation type="journal article" date="2021" name="PeerJ">
        <title>Extensive microbial diversity within the chicken gut microbiome revealed by metagenomics and culture.</title>
        <authorList>
            <person name="Gilroy R."/>
            <person name="Ravi A."/>
            <person name="Getino M."/>
            <person name="Pursley I."/>
            <person name="Horton D.L."/>
            <person name="Alikhan N.F."/>
            <person name="Baker D."/>
            <person name="Gharbi K."/>
            <person name="Hall N."/>
            <person name="Watson M."/>
            <person name="Adriaenssens E.M."/>
            <person name="Foster-Nyarko E."/>
            <person name="Jarju S."/>
            <person name="Secka A."/>
            <person name="Antonio M."/>
            <person name="Oren A."/>
            <person name="Chaudhuri R.R."/>
            <person name="La Ragione R."/>
            <person name="Hildebrand F."/>
            <person name="Pallen M.J."/>
        </authorList>
    </citation>
    <scope>NUCLEOTIDE SEQUENCE</scope>
    <source>
        <strain evidence="3">ChiHjej13B12-14962</strain>
    </source>
</reference>
<dbReference type="InterPro" id="IPR027417">
    <property type="entry name" value="P-loop_NTPase"/>
</dbReference>
<feature type="domain" description="Helicase C-terminal" evidence="2">
    <location>
        <begin position="1"/>
        <end position="163"/>
    </location>
</feature>
<dbReference type="CDD" id="cd18793">
    <property type="entry name" value="SF2_C_SNF"/>
    <property type="match status" value="1"/>
</dbReference>
<dbReference type="EMBL" id="DYXC01000168">
    <property type="protein sequence ID" value="HJF15942.1"/>
    <property type="molecule type" value="Genomic_DNA"/>
</dbReference>
<dbReference type="Proteomes" id="UP000703315">
    <property type="component" value="Unassembled WGS sequence"/>
</dbReference>
<feature type="non-terminal residue" evidence="3">
    <location>
        <position position="1"/>
    </location>
</feature>
<dbReference type="Pfam" id="PF00271">
    <property type="entry name" value="Helicase_C"/>
    <property type="match status" value="1"/>
</dbReference>
<reference evidence="3" key="2">
    <citation type="submission" date="2021-09" db="EMBL/GenBank/DDBJ databases">
        <authorList>
            <person name="Gilroy R."/>
        </authorList>
    </citation>
    <scope>NUCLEOTIDE SEQUENCE</scope>
    <source>
        <strain evidence="3">ChiHjej13B12-14962</strain>
    </source>
</reference>
<protein>
    <submittedName>
        <fullName evidence="3">SWF/SNF helicase family protein</fullName>
    </submittedName>
</protein>
<dbReference type="GO" id="GO:0004386">
    <property type="term" value="F:helicase activity"/>
    <property type="evidence" value="ECO:0007669"/>
    <property type="project" value="UniProtKB-KW"/>
</dbReference>
<keyword evidence="3" id="KW-0347">Helicase</keyword>
<dbReference type="RefSeq" id="WP_303908990.1">
    <property type="nucleotide sequence ID" value="NZ_DYXC01000168.1"/>
</dbReference>
<dbReference type="Gene3D" id="3.40.50.300">
    <property type="entry name" value="P-loop containing nucleotide triphosphate hydrolases"/>
    <property type="match status" value="1"/>
</dbReference>
<name>A0A921FR19_9MICC</name>
<dbReference type="AlphaFoldDB" id="A0A921FR19"/>
<evidence type="ECO:0000313" key="4">
    <source>
        <dbReference type="Proteomes" id="UP000703315"/>
    </source>
</evidence>
<dbReference type="PANTHER" id="PTHR45766:SF6">
    <property type="entry name" value="SWI_SNF-RELATED MATRIX-ASSOCIATED ACTIN-DEPENDENT REGULATOR OF CHROMATIN SUBFAMILY A-LIKE PROTEIN 1"/>
    <property type="match status" value="1"/>
</dbReference>
<comment type="caution">
    <text evidence="3">The sequence shown here is derived from an EMBL/GenBank/DDBJ whole genome shotgun (WGS) entry which is preliminary data.</text>
</comment>
<dbReference type="GO" id="GO:0031297">
    <property type="term" value="P:replication fork processing"/>
    <property type="evidence" value="ECO:0007669"/>
    <property type="project" value="TreeGrafter"/>
</dbReference>
<evidence type="ECO:0000313" key="3">
    <source>
        <dbReference type="EMBL" id="HJF15942.1"/>
    </source>
</evidence>
<dbReference type="InterPro" id="IPR001650">
    <property type="entry name" value="Helicase_C-like"/>
</dbReference>
<proteinExistence type="predicted"/>
<dbReference type="SMART" id="SM00490">
    <property type="entry name" value="HELICc"/>
    <property type="match status" value="1"/>
</dbReference>
<sequence>KVLVFSAFADTADYLYKNLAPALATAGLETAVITGGNRAQTTLGKGYDFQQIMSMFSPRSKQRDVIMPGETRELDVLIGTDVISEGQNLQDCDYLVNYDIHWNPVRIIQRFGRIDRIGSTNQVIQLVNFWPDISLDEYINLKERVENRMVIADIAGTADDNVLTQEGTDAAFRKEQLRKLQDEVIELEDVRTGVSITDLGLNDFRMDLLGYIKQYGNLSTVPKGLHAVVPADPDKGLVPGVIFALRNVNADESQLTAKNGNRGNRLHPHYLVYLDEEGQVIADHTEAKHLLDLLRTACRPYDQPVPNAVGVFNESTQDGADMNQYSQLLTDAIHSMIEISEERDIDSLFSRGPTTALTQTIAGLDDFELTAFIAVVDSVEEATASA</sequence>
<organism evidence="3 4">
    <name type="scientific">Enteractinococcus helveticum</name>
    <dbReference type="NCBI Taxonomy" id="1837282"/>
    <lineage>
        <taxon>Bacteria</taxon>
        <taxon>Bacillati</taxon>
        <taxon>Actinomycetota</taxon>
        <taxon>Actinomycetes</taxon>
        <taxon>Micrococcales</taxon>
        <taxon>Micrococcaceae</taxon>
    </lineage>
</organism>
<evidence type="ECO:0000256" key="1">
    <source>
        <dbReference type="ARBA" id="ARBA00022801"/>
    </source>
</evidence>
<keyword evidence="3" id="KW-0547">Nucleotide-binding</keyword>